<dbReference type="EMBL" id="PYMJ01000011">
    <property type="protein sequence ID" value="PSU48161.1"/>
    <property type="molecule type" value="Genomic_DNA"/>
</dbReference>
<evidence type="ECO:0000259" key="4">
    <source>
        <dbReference type="PROSITE" id="PS50987"/>
    </source>
</evidence>
<keyword evidence="1" id="KW-0805">Transcription regulation</keyword>
<dbReference type="NCBIfam" id="NF033788">
    <property type="entry name" value="HTH_metalloreg"/>
    <property type="match status" value="1"/>
</dbReference>
<evidence type="ECO:0000256" key="1">
    <source>
        <dbReference type="ARBA" id="ARBA00023015"/>
    </source>
</evidence>
<organism evidence="5 6">
    <name type="scientific">Photobacterium frigidiphilum</name>
    <dbReference type="NCBI Taxonomy" id="264736"/>
    <lineage>
        <taxon>Bacteria</taxon>
        <taxon>Pseudomonadati</taxon>
        <taxon>Pseudomonadota</taxon>
        <taxon>Gammaproteobacteria</taxon>
        <taxon>Vibrionales</taxon>
        <taxon>Vibrionaceae</taxon>
        <taxon>Photobacterium</taxon>
    </lineage>
</organism>
<evidence type="ECO:0000256" key="2">
    <source>
        <dbReference type="ARBA" id="ARBA00023125"/>
    </source>
</evidence>
<dbReference type="AlphaFoldDB" id="A0A2T3JGU1"/>
<reference evidence="5 6" key="1">
    <citation type="submission" date="2018-01" db="EMBL/GenBank/DDBJ databases">
        <title>Whole genome sequencing of Histamine producing bacteria.</title>
        <authorList>
            <person name="Butler K."/>
        </authorList>
    </citation>
    <scope>NUCLEOTIDE SEQUENCE [LARGE SCALE GENOMIC DNA]</scope>
    <source>
        <strain evidence="5 6">JCM 12947</strain>
    </source>
</reference>
<dbReference type="InterPro" id="IPR036388">
    <property type="entry name" value="WH-like_DNA-bd_sf"/>
</dbReference>
<keyword evidence="6" id="KW-1185">Reference proteome</keyword>
<evidence type="ECO:0000313" key="5">
    <source>
        <dbReference type="EMBL" id="PSU48161.1"/>
    </source>
</evidence>
<name>A0A2T3JGU1_9GAMM</name>
<dbReference type="PANTHER" id="PTHR33154:SF15">
    <property type="entry name" value="REGULATORY PROTEIN ARSR"/>
    <property type="match status" value="1"/>
</dbReference>
<dbReference type="RefSeq" id="WP_107243139.1">
    <property type="nucleotide sequence ID" value="NZ_PYMJ01000011.1"/>
</dbReference>
<evidence type="ECO:0000256" key="3">
    <source>
        <dbReference type="ARBA" id="ARBA00023163"/>
    </source>
</evidence>
<dbReference type="InterPro" id="IPR051081">
    <property type="entry name" value="HTH_MetalResp_TranReg"/>
</dbReference>
<keyword evidence="3" id="KW-0804">Transcription</keyword>
<dbReference type="SMART" id="SM00418">
    <property type="entry name" value="HTH_ARSR"/>
    <property type="match status" value="1"/>
</dbReference>
<dbReference type="GO" id="GO:0003677">
    <property type="term" value="F:DNA binding"/>
    <property type="evidence" value="ECO:0007669"/>
    <property type="project" value="UniProtKB-KW"/>
</dbReference>
<dbReference type="OrthoDB" id="9804742at2"/>
<dbReference type="PROSITE" id="PS50987">
    <property type="entry name" value="HTH_ARSR_2"/>
    <property type="match status" value="1"/>
</dbReference>
<dbReference type="PRINTS" id="PR00778">
    <property type="entry name" value="HTHARSR"/>
</dbReference>
<protein>
    <submittedName>
        <fullName evidence="5">Transcriptional regulator</fullName>
    </submittedName>
</protein>
<evidence type="ECO:0000313" key="6">
    <source>
        <dbReference type="Proteomes" id="UP000240987"/>
    </source>
</evidence>
<accession>A0A2T3JGU1</accession>
<comment type="caution">
    <text evidence="5">The sequence shown here is derived from an EMBL/GenBank/DDBJ whole genome shotgun (WGS) entry which is preliminary data.</text>
</comment>
<gene>
    <name evidence="5" type="ORF">C9J12_13195</name>
</gene>
<dbReference type="SUPFAM" id="SSF46785">
    <property type="entry name" value="Winged helix' DNA-binding domain"/>
    <property type="match status" value="1"/>
</dbReference>
<feature type="domain" description="HTH arsR-type" evidence="4">
    <location>
        <begin position="29"/>
        <end position="119"/>
    </location>
</feature>
<dbReference type="GO" id="GO:0003700">
    <property type="term" value="F:DNA-binding transcription factor activity"/>
    <property type="evidence" value="ECO:0007669"/>
    <property type="project" value="InterPro"/>
</dbReference>
<dbReference type="CDD" id="cd00090">
    <property type="entry name" value="HTH_ARSR"/>
    <property type="match status" value="1"/>
</dbReference>
<dbReference type="PANTHER" id="PTHR33154">
    <property type="entry name" value="TRANSCRIPTIONAL REGULATOR, ARSR FAMILY"/>
    <property type="match status" value="1"/>
</dbReference>
<dbReference type="Gene3D" id="1.10.10.10">
    <property type="entry name" value="Winged helix-like DNA-binding domain superfamily/Winged helix DNA-binding domain"/>
    <property type="match status" value="1"/>
</dbReference>
<dbReference type="InterPro" id="IPR036390">
    <property type="entry name" value="WH_DNA-bd_sf"/>
</dbReference>
<dbReference type="Pfam" id="PF01022">
    <property type="entry name" value="HTH_5"/>
    <property type="match status" value="1"/>
</dbReference>
<keyword evidence="2" id="KW-0238">DNA-binding</keyword>
<proteinExistence type="predicted"/>
<dbReference type="InterPro" id="IPR011991">
    <property type="entry name" value="ArsR-like_HTH"/>
</dbReference>
<dbReference type="InterPro" id="IPR001845">
    <property type="entry name" value="HTH_ArsR_DNA-bd_dom"/>
</dbReference>
<sequence length="119" mass="13197">MNKEKQASKQEELNCEDAGCITVLNDIVIDEAKEQAIAIAAKAISHPARVRILRILARQQGCLNSDLVGELGLAQSTVSEHLRILREAGFVIAEPKPPRTCFTLNRVKLDEFRALLSYL</sequence>
<dbReference type="Proteomes" id="UP000240987">
    <property type="component" value="Unassembled WGS sequence"/>
</dbReference>